<sequence>MNGKLDYEAFLKLKFDKSCIDLDQDIVSSIFDSFLNNGTKTKKNIKYHPKKIVNIFKNPKIKLLKDKISNKINLILNKISENNIDNLVIEFIENIRIQSSDEYNEFLRVFYLKILSEINFSKIYLHFFNLITATYSTVYDYDNKYFYDLVQNKFTYDYYDIIDDNYSFLTEIDDDIKRLNNLTLIKELIKLNYFKSTFVTHVETQLLNQTKYLADIHHWFKNNELNIDIINKIKSLINDTTHLRDKILLENLINGISVIEPEGNKIVFKKHNIIQPSIRVNEFQTVTNSKNKISKNLVELENILEEYLFLDNTESIEEYISCYCVDAINKNKLCEYIIEKYFKLPDDEFKKIIDLFKIFIKKKILYKSNLSRGLLNLYSNKVQYSDSRLKVLLLFLKNVGITKGLETIMQKHDIEISV</sequence>
<name>A0A6C0D9J2_9ZZZZ</name>
<reference evidence="1" key="1">
    <citation type="journal article" date="2020" name="Nature">
        <title>Giant virus diversity and host interactions through global metagenomics.</title>
        <authorList>
            <person name="Schulz F."/>
            <person name="Roux S."/>
            <person name="Paez-Espino D."/>
            <person name="Jungbluth S."/>
            <person name="Walsh D.A."/>
            <person name="Denef V.J."/>
            <person name="McMahon K.D."/>
            <person name="Konstantinidis K.T."/>
            <person name="Eloe-Fadrosh E.A."/>
            <person name="Kyrpides N.C."/>
            <person name="Woyke T."/>
        </authorList>
    </citation>
    <scope>NUCLEOTIDE SEQUENCE</scope>
    <source>
        <strain evidence="1">GVMAG-M-3300023174-131</strain>
    </source>
</reference>
<dbReference type="AlphaFoldDB" id="A0A6C0D9J2"/>
<accession>A0A6C0D9J2</accession>
<organism evidence="1">
    <name type="scientific">viral metagenome</name>
    <dbReference type="NCBI Taxonomy" id="1070528"/>
    <lineage>
        <taxon>unclassified sequences</taxon>
        <taxon>metagenomes</taxon>
        <taxon>organismal metagenomes</taxon>
    </lineage>
</organism>
<dbReference type="EMBL" id="MN739563">
    <property type="protein sequence ID" value="QHT13177.1"/>
    <property type="molecule type" value="Genomic_DNA"/>
</dbReference>
<protein>
    <submittedName>
        <fullName evidence="1">Uncharacterized protein</fullName>
    </submittedName>
</protein>
<dbReference type="InterPro" id="IPR016024">
    <property type="entry name" value="ARM-type_fold"/>
</dbReference>
<proteinExistence type="predicted"/>
<dbReference type="Gene3D" id="1.25.40.180">
    <property type="match status" value="1"/>
</dbReference>
<dbReference type="SUPFAM" id="SSF48371">
    <property type="entry name" value="ARM repeat"/>
    <property type="match status" value="1"/>
</dbReference>
<evidence type="ECO:0000313" key="1">
    <source>
        <dbReference type="EMBL" id="QHT13177.1"/>
    </source>
</evidence>